<dbReference type="InterPro" id="IPR001214">
    <property type="entry name" value="SET_dom"/>
</dbReference>
<dbReference type="InterPro" id="IPR046341">
    <property type="entry name" value="SET_dom_sf"/>
</dbReference>
<dbReference type="PANTHER" id="PTHR13271">
    <property type="entry name" value="UNCHARACTERIZED PUTATIVE METHYLTRANSFERASE"/>
    <property type="match status" value="1"/>
</dbReference>
<feature type="domain" description="SET" evidence="1">
    <location>
        <begin position="12"/>
        <end position="233"/>
    </location>
</feature>
<name>A0A0S4JTG5_BODSA</name>
<protein>
    <recommendedName>
        <fullName evidence="1">SET domain-containing protein</fullName>
    </recommendedName>
</protein>
<sequence length="293" mass="32475">MSPFVRLAAAANVLQGATTSHRTIIDTGSQFVAARDIPAGMLLMSIPTESALTSNAPQTESGDLLLDNHMHIDDLAAQLLSYSEDRTAPHYDYANYLLNTVTPPKNLPFLKKMDLVCPDAVPMWDMFHTTMTKSPLNEFLHSRLTPEEYLWFVSVVMSRRSGLTTLIPVLDKLNHDEVPNSYFSMSSESSFCGLDVVDNLVAGVDLSLIFTPYIHLFAINPIPRGHALTISYSDQNPKSPEGSDLWRISWGFVPEKVCEYTESELREVAGVVVGRRIEQLSTHFPVASSEISA</sequence>
<dbReference type="EMBL" id="CYKH01001975">
    <property type="protein sequence ID" value="CUG91850.1"/>
    <property type="molecule type" value="Genomic_DNA"/>
</dbReference>
<dbReference type="Gene3D" id="3.90.1410.10">
    <property type="entry name" value="set domain protein methyltransferase, domain 1"/>
    <property type="match status" value="1"/>
</dbReference>
<evidence type="ECO:0000313" key="3">
    <source>
        <dbReference type="Proteomes" id="UP000051952"/>
    </source>
</evidence>
<accession>A0A0S4JTG5</accession>
<proteinExistence type="predicted"/>
<reference evidence="3" key="1">
    <citation type="submission" date="2015-09" db="EMBL/GenBank/DDBJ databases">
        <authorList>
            <consortium name="Pathogen Informatics"/>
        </authorList>
    </citation>
    <scope>NUCLEOTIDE SEQUENCE [LARGE SCALE GENOMIC DNA]</scope>
    <source>
        <strain evidence="3">Lake Konstanz</strain>
    </source>
</reference>
<dbReference type="Pfam" id="PF00856">
    <property type="entry name" value="SET"/>
    <property type="match status" value="1"/>
</dbReference>
<dbReference type="InterPro" id="IPR050600">
    <property type="entry name" value="SETD3_SETD6_MTase"/>
</dbReference>
<gene>
    <name evidence="2" type="ORF">BSAL_34450</name>
</gene>
<dbReference type="PROSITE" id="PS50280">
    <property type="entry name" value="SET"/>
    <property type="match status" value="1"/>
</dbReference>
<keyword evidence="3" id="KW-1185">Reference proteome</keyword>
<dbReference type="OrthoDB" id="277284at2759"/>
<organism evidence="2 3">
    <name type="scientific">Bodo saltans</name>
    <name type="common">Flagellated protozoan</name>
    <dbReference type="NCBI Taxonomy" id="75058"/>
    <lineage>
        <taxon>Eukaryota</taxon>
        <taxon>Discoba</taxon>
        <taxon>Euglenozoa</taxon>
        <taxon>Kinetoplastea</taxon>
        <taxon>Metakinetoplastina</taxon>
        <taxon>Eubodonida</taxon>
        <taxon>Bodonidae</taxon>
        <taxon>Bodo</taxon>
    </lineage>
</organism>
<dbReference type="Proteomes" id="UP000051952">
    <property type="component" value="Unassembled WGS sequence"/>
</dbReference>
<dbReference type="AlphaFoldDB" id="A0A0S4JTG5"/>
<evidence type="ECO:0000259" key="1">
    <source>
        <dbReference type="PROSITE" id="PS50280"/>
    </source>
</evidence>
<dbReference type="SUPFAM" id="SSF82199">
    <property type="entry name" value="SET domain"/>
    <property type="match status" value="1"/>
</dbReference>
<evidence type="ECO:0000313" key="2">
    <source>
        <dbReference type="EMBL" id="CUG91850.1"/>
    </source>
</evidence>
<dbReference type="GO" id="GO:0016279">
    <property type="term" value="F:protein-lysine N-methyltransferase activity"/>
    <property type="evidence" value="ECO:0007669"/>
    <property type="project" value="TreeGrafter"/>
</dbReference>
<dbReference type="VEuPathDB" id="TriTrypDB:BSAL_34450"/>